<protein>
    <recommendedName>
        <fullName evidence="5 6">Peptide chain release factor 1</fullName>
        <shortName evidence="5">RF-1</shortName>
    </recommendedName>
</protein>
<evidence type="ECO:0000256" key="7">
    <source>
        <dbReference type="SAM" id="MobiDB-lite"/>
    </source>
</evidence>
<evidence type="ECO:0000256" key="1">
    <source>
        <dbReference type="ARBA" id="ARBA00002986"/>
    </source>
</evidence>
<evidence type="ECO:0000256" key="5">
    <source>
        <dbReference type="HAMAP-Rule" id="MF_00093"/>
    </source>
</evidence>
<comment type="function">
    <text evidence="1 5">Peptide chain release factor 1 directs the termination of translation in response to the peptide chain termination codons UAG and UAA.</text>
</comment>
<sequence length="373" mass="41592">MSGNQKDDVRVEGWLSQWEAVANRYENLTHQLADPVVLSQPTVLVAVNKERAELEETSELFFRHQALLKEVQNTTRMLGDPQLDPELRKMGEEELLSLQTQCQQLEQQALELLHPKNAEDDKNSFIEIRAGTGGEEAALFAGALLRMYTRYAEKKGLRIEMVDSSETGIGGFKEAVFLVEGKGAYGCFRYESGVHRVQRVPTTEASGRIHTSTATVAVMPEVEEVDVHIDPKDLRIDTFCSSGAGGQSVNTTYSAVRITHIPTGVVVSCQDERSQLKNREKAMRTLRSRIADAERAKQEASIAEHRRSQVGTGERSEKIRTYNYPQNRITDHRIGVSLHKLEAILDGDLDELVEALKAASEVESLRADSVTKS</sequence>
<dbReference type="InterPro" id="IPR000352">
    <property type="entry name" value="Pep_chain_release_fac_I"/>
</dbReference>
<dbReference type="Gene3D" id="3.30.70.1660">
    <property type="match status" value="1"/>
</dbReference>
<evidence type="ECO:0000313" key="9">
    <source>
        <dbReference type="EMBL" id="MDT7043420.1"/>
    </source>
</evidence>
<dbReference type="InterPro" id="IPR050057">
    <property type="entry name" value="Prokaryotic/Mito_RF"/>
</dbReference>
<comment type="caution">
    <text evidence="9">The sequence shown here is derived from an EMBL/GenBank/DDBJ whole genome shotgun (WGS) entry which is preliminary data.</text>
</comment>
<dbReference type="EMBL" id="JAQOUE010000001">
    <property type="protein sequence ID" value="MDT7043420.1"/>
    <property type="molecule type" value="Genomic_DNA"/>
</dbReference>
<keyword evidence="5" id="KW-0963">Cytoplasm</keyword>
<feature type="region of interest" description="Disordered" evidence="7">
    <location>
        <begin position="296"/>
        <end position="317"/>
    </location>
</feature>
<comment type="subcellular location">
    <subcellularLocation>
        <location evidence="5">Cytoplasm</location>
    </subcellularLocation>
</comment>
<evidence type="ECO:0000256" key="3">
    <source>
        <dbReference type="ARBA" id="ARBA00022481"/>
    </source>
</evidence>
<name>A0ABU3KAC1_9BACT</name>
<keyword evidence="10" id="KW-1185">Reference proteome</keyword>
<dbReference type="Gene3D" id="3.30.160.20">
    <property type="match status" value="1"/>
</dbReference>
<dbReference type="NCBIfam" id="TIGR00019">
    <property type="entry name" value="prfA"/>
    <property type="match status" value="1"/>
</dbReference>
<evidence type="ECO:0000259" key="8">
    <source>
        <dbReference type="SMART" id="SM00937"/>
    </source>
</evidence>
<dbReference type="InterPro" id="IPR045853">
    <property type="entry name" value="Pep_chain_release_fac_I_sf"/>
</dbReference>
<dbReference type="PANTHER" id="PTHR43804">
    <property type="entry name" value="LD18447P"/>
    <property type="match status" value="1"/>
</dbReference>
<dbReference type="Pfam" id="PF00472">
    <property type="entry name" value="RF-1"/>
    <property type="match status" value="1"/>
</dbReference>
<evidence type="ECO:0000313" key="10">
    <source>
        <dbReference type="Proteomes" id="UP001250932"/>
    </source>
</evidence>
<feature type="domain" description="Peptide chain release factor" evidence="8">
    <location>
        <begin position="76"/>
        <end position="191"/>
    </location>
</feature>
<dbReference type="RefSeq" id="WP_313833987.1">
    <property type="nucleotide sequence ID" value="NZ_JAQOUE010000001.1"/>
</dbReference>
<dbReference type="SMART" id="SM00937">
    <property type="entry name" value="PCRF"/>
    <property type="match status" value="1"/>
</dbReference>
<comment type="similarity">
    <text evidence="2 5">Belongs to the prokaryotic/mitochondrial release factor family.</text>
</comment>
<dbReference type="Pfam" id="PF03462">
    <property type="entry name" value="PCRF"/>
    <property type="match status" value="1"/>
</dbReference>
<keyword evidence="3 5" id="KW-0488">Methylation</keyword>
<accession>A0ABU3KAC1</accession>
<feature type="modified residue" description="N5-methylglutamine" evidence="5">
    <location>
        <position position="247"/>
    </location>
</feature>
<dbReference type="SUPFAM" id="SSF75620">
    <property type="entry name" value="Release factor"/>
    <property type="match status" value="1"/>
</dbReference>
<dbReference type="PANTHER" id="PTHR43804:SF7">
    <property type="entry name" value="LD18447P"/>
    <property type="match status" value="1"/>
</dbReference>
<proteinExistence type="inferred from homology"/>
<dbReference type="Proteomes" id="UP001250932">
    <property type="component" value="Unassembled WGS sequence"/>
</dbReference>
<keyword evidence="4 5" id="KW-0648">Protein biosynthesis</keyword>
<gene>
    <name evidence="5 9" type="primary">prfA</name>
    <name evidence="9" type="ORF">PPG34_13750</name>
</gene>
<dbReference type="NCBIfam" id="NF001859">
    <property type="entry name" value="PRK00591.1"/>
    <property type="match status" value="1"/>
</dbReference>
<dbReference type="InterPro" id="IPR004373">
    <property type="entry name" value="RF-1"/>
</dbReference>
<dbReference type="InterPro" id="IPR005139">
    <property type="entry name" value="PCRF"/>
</dbReference>
<evidence type="ECO:0000256" key="2">
    <source>
        <dbReference type="ARBA" id="ARBA00010835"/>
    </source>
</evidence>
<feature type="compositionally biased region" description="Basic and acidic residues" evidence="7">
    <location>
        <begin position="296"/>
        <end position="307"/>
    </location>
</feature>
<evidence type="ECO:0000256" key="4">
    <source>
        <dbReference type="ARBA" id="ARBA00022917"/>
    </source>
</evidence>
<reference evidence="9 10" key="1">
    <citation type="journal article" date="2023" name="ISME J.">
        <title>Cultivation and genomic characterization of novel and ubiquitous marine nitrite-oxidizing bacteria from the Nitrospirales.</title>
        <authorList>
            <person name="Mueller A.J."/>
            <person name="Daebeler A."/>
            <person name="Herbold C.W."/>
            <person name="Kirkegaard R.H."/>
            <person name="Daims H."/>
        </authorList>
    </citation>
    <scope>NUCLEOTIDE SEQUENCE [LARGE SCALE GENOMIC DNA]</scope>
    <source>
        <strain evidence="9 10">EB</strain>
    </source>
</reference>
<dbReference type="Gene3D" id="6.10.140.1950">
    <property type="match status" value="1"/>
</dbReference>
<organism evidence="9 10">
    <name type="scientific">Candidatus Nitronereus thalassa</name>
    <dbReference type="NCBI Taxonomy" id="3020898"/>
    <lineage>
        <taxon>Bacteria</taxon>
        <taxon>Pseudomonadati</taxon>
        <taxon>Nitrospirota</taxon>
        <taxon>Nitrospiria</taxon>
        <taxon>Nitrospirales</taxon>
        <taxon>Nitrospiraceae</taxon>
        <taxon>Candidatus Nitronereus</taxon>
    </lineage>
</organism>
<dbReference type="HAMAP" id="MF_00093">
    <property type="entry name" value="Rel_fac_1"/>
    <property type="match status" value="1"/>
</dbReference>
<comment type="PTM">
    <text evidence="5">Methylated by PrmC. Methylation increases the termination efficiency of RF1.</text>
</comment>
<evidence type="ECO:0000256" key="6">
    <source>
        <dbReference type="NCBIfam" id="TIGR00019"/>
    </source>
</evidence>